<dbReference type="EMBL" id="MT036738">
    <property type="protein sequence ID" value="QID47228.1"/>
    <property type="molecule type" value="Genomic_DNA"/>
</dbReference>
<evidence type="ECO:0000313" key="2">
    <source>
        <dbReference type="EMBL" id="AYN73108.1"/>
    </source>
</evidence>
<dbReference type="GO" id="GO:0004519">
    <property type="term" value="F:endonuclease activity"/>
    <property type="evidence" value="ECO:0007669"/>
    <property type="project" value="UniProtKB-KW"/>
</dbReference>
<evidence type="ECO:0000313" key="9">
    <source>
        <dbReference type="EMBL" id="DAC73847.1"/>
    </source>
</evidence>
<dbReference type="EMBL" id="MT036686">
    <property type="protein sequence ID" value="QID44513.1"/>
    <property type="molecule type" value="Genomic_DNA"/>
</dbReference>
<dbReference type="EMBL" id="MT036688">
    <property type="protein sequence ID" value="QID44617.1"/>
    <property type="molecule type" value="Genomic_DNA"/>
</dbReference>
<dbReference type="EMBL" id="MT036737">
    <property type="protein sequence ID" value="QID47177.1"/>
    <property type="molecule type" value="Genomic_DNA"/>
</dbReference>
<evidence type="ECO:0000313" key="11">
    <source>
        <dbReference type="EMBL" id="DAC73954.1"/>
    </source>
</evidence>
<dbReference type="EMBL" id="MT036755">
    <property type="protein sequence ID" value="QID48117.1"/>
    <property type="molecule type" value="Genomic_DNA"/>
</dbReference>
<keyword evidence="2" id="KW-0540">Nuclease</keyword>
<dbReference type="Gene3D" id="3.10.28.10">
    <property type="entry name" value="Homing endonucleases"/>
    <property type="match status" value="2"/>
</dbReference>
<dbReference type="EMBL" id="MT036699">
    <property type="protein sequence ID" value="QID45191.1"/>
    <property type="molecule type" value="Genomic_DNA"/>
</dbReference>
<dbReference type="EMBL" id="MT036735">
    <property type="protein sequence ID" value="QID47069.1"/>
    <property type="molecule type" value="Genomic_DNA"/>
</dbReference>
<dbReference type="EMBL" id="MT036695">
    <property type="protein sequence ID" value="QID44982.1"/>
    <property type="molecule type" value="Genomic_DNA"/>
</dbReference>
<organism evidence="2">
    <name type="scientific">Gibberella zeae</name>
    <name type="common">Wheat head blight fungus</name>
    <name type="synonym">Fusarium graminearum</name>
    <dbReference type="NCBI Taxonomy" id="5518"/>
    <lineage>
        <taxon>Eukaryota</taxon>
        <taxon>Fungi</taxon>
        <taxon>Dikarya</taxon>
        <taxon>Ascomycota</taxon>
        <taxon>Pezizomycotina</taxon>
        <taxon>Sordariomycetes</taxon>
        <taxon>Hypocreomycetidae</taxon>
        <taxon>Hypocreales</taxon>
        <taxon>Nectriaceae</taxon>
        <taxon>Fusarium</taxon>
    </lineage>
</organism>
<name>A0A3G2LJB3_GIBZA</name>
<dbReference type="EMBL" id="MT036733">
    <property type="protein sequence ID" value="QID46964.1"/>
    <property type="molecule type" value="Genomic_DNA"/>
</dbReference>
<dbReference type="EMBL" id="MT036712">
    <property type="protein sequence ID" value="QID45862.1"/>
    <property type="molecule type" value="Genomic_DNA"/>
</dbReference>
<geneLocation type="mitochondrion" evidence="2"/>
<dbReference type="Pfam" id="PF00961">
    <property type="entry name" value="LAGLIDADG_1"/>
    <property type="match status" value="2"/>
</dbReference>
<dbReference type="EMBL" id="MT036745">
    <property type="protein sequence ID" value="QID47595.1"/>
    <property type="molecule type" value="Genomic_DNA"/>
</dbReference>
<dbReference type="EMBL" id="MT036683">
    <property type="protein sequence ID" value="QID44358.1"/>
    <property type="molecule type" value="Genomic_DNA"/>
</dbReference>
<dbReference type="EMBL" id="BK010542">
    <property type="protein sequence ID" value="DAC73686.1"/>
    <property type="molecule type" value="Genomic_DNA"/>
</dbReference>
<dbReference type="EMBL" id="MT036728">
    <property type="protein sequence ID" value="QID46696.1"/>
    <property type="molecule type" value="Genomic_DNA"/>
</dbReference>
<dbReference type="EMBL" id="MT036720">
    <property type="protein sequence ID" value="QID46275.1"/>
    <property type="molecule type" value="Genomic_DNA"/>
</dbReference>
<dbReference type="EMBL" id="MT036756">
    <property type="protein sequence ID" value="QID48169.1"/>
    <property type="molecule type" value="Genomic_DNA"/>
</dbReference>
<dbReference type="EMBL" id="MT036689">
    <property type="protein sequence ID" value="QID44669.1"/>
    <property type="molecule type" value="Genomic_DNA"/>
</dbReference>
<dbReference type="EMBL" id="MT036754">
    <property type="protein sequence ID" value="QID48064.1"/>
    <property type="molecule type" value="Genomic_DNA"/>
</dbReference>
<dbReference type="EMBL" id="MT036736">
    <property type="protein sequence ID" value="QID47121.1"/>
    <property type="molecule type" value="Genomic_DNA"/>
</dbReference>
<dbReference type="EMBL" id="MT036751">
    <property type="protein sequence ID" value="QID47906.1"/>
    <property type="molecule type" value="Genomic_DNA"/>
</dbReference>
<dbReference type="EMBL" id="MT036690">
    <property type="protein sequence ID" value="QID44721.1"/>
    <property type="molecule type" value="Genomic_DNA"/>
</dbReference>
<dbReference type="EMBL" id="MT036685">
    <property type="protein sequence ID" value="QID44462.1"/>
    <property type="molecule type" value="Genomic_DNA"/>
</dbReference>
<dbReference type="EMBL" id="MT036724">
    <property type="protein sequence ID" value="QID46484.1"/>
    <property type="molecule type" value="Genomic_DNA"/>
</dbReference>
<dbReference type="EMBL" id="MT036687">
    <property type="protein sequence ID" value="QID44565.1"/>
    <property type="molecule type" value="Genomic_DNA"/>
</dbReference>
<dbReference type="EMBL" id="MT036680">
    <property type="protein sequence ID" value="QID44202.1"/>
    <property type="molecule type" value="Genomic_DNA"/>
</dbReference>
<dbReference type="EMBL" id="MT036743">
    <property type="protein sequence ID" value="QID47490.1"/>
    <property type="molecule type" value="Genomic_DNA"/>
</dbReference>
<evidence type="ECO:0000313" key="4">
    <source>
        <dbReference type="EMBL" id="DAC73575.1"/>
    </source>
</evidence>
<dbReference type="EMBL" id="MT036749">
    <property type="protein sequence ID" value="QID47802.1"/>
    <property type="molecule type" value="Genomic_DNA"/>
</dbReference>
<dbReference type="SUPFAM" id="SSF55608">
    <property type="entry name" value="Homing endonucleases"/>
    <property type="match status" value="2"/>
</dbReference>
<dbReference type="InterPro" id="IPR051289">
    <property type="entry name" value="LAGLIDADG_Endonuclease"/>
</dbReference>
<accession>A0A3G2LJB3</accession>
<gene>
    <name evidence="2" type="primary">iorf309</name>
</gene>
<dbReference type="EMBL" id="MT036709">
    <property type="protein sequence ID" value="QID45707.1"/>
    <property type="molecule type" value="Genomic_DNA"/>
</dbReference>
<dbReference type="EMBL" id="MT036710">
    <property type="protein sequence ID" value="QID45758.1"/>
    <property type="molecule type" value="Genomic_DNA"/>
</dbReference>
<dbReference type="EMBL" id="MT036696">
    <property type="protein sequence ID" value="QID45035.1"/>
    <property type="molecule type" value="Genomic_DNA"/>
</dbReference>
<dbReference type="EMBL" id="MT036717">
    <property type="protein sequence ID" value="QID46118.1"/>
    <property type="molecule type" value="Genomic_DNA"/>
</dbReference>
<dbReference type="EMBL" id="MT036722">
    <property type="protein sequence ID" value="QID46381.1"/>
    <property type="molecule type" value="Genomic_DNA"/>
</dbReference>
<dbReference type="EMBL" id="MT036730">
    <property type="protein sequence ID" value="QID46802.1"/>
    <property type="molecule type" value="Genomic_DNA"/>
</dbReference>
<dbReference type="EMBL" id="MT036739">
    <property type="protein sequence ID" value="QID47280.1"/>
    <property type="molecule type" value="Genomic_DNA"/>
</dbReference>
<dbReference type="EMBL" id="MT036713">
    <property type="protein sequence ID" value="QID45914.1"/>
    <property type="molecule type" value="Genomic_DNA"/>
</dbReference>
<dbReference type="EMBL" id="BK010539">
    <property type="protein sequence ID" value="DAC73520.1"/>
    <property type="molecule type" value="Genomic_DNA"/>
</dbReference>
<dbReference type="AlphaFoldDB" id="A0A3G2LJB3"/>
<evidence type="ECO:0000313" key="6">
    <source>
        <dbReference type="EMBL" id="DAC73686.1"/>
    </source>
</evidence>
<keyword evidence="2" id="KW-0496">Mitochondrion</keyword>
<dbReference type="EMBL" id="MT036700">
    <property type="protein sequence ID" value="QID45244.1"/>
    <property type="molecule type" value="Genomic_DNA"/>
</dbReference>
<dbReference type="EMBL" id="MT036704">
    <property type="protein sequence ID" value="QID45450.1"/>
    <property type="molecule type" value="Genomic_DNA"/>
</dbReference>
<protein>
    <submittedName>
        <fullName evidence="2">LAGLIDADG endonuclease</fullName>
    </submittedName>
</protein>
<dbReference type="GO" id="GO:0005739">
    <property type="term" value="C:mitochondrion"/>
    <property type="evidence" value="ECO:0007669"/>
    <property type="project" value="UniProtKB-ARBA"/>
</dbReference>
<keyword evidence="2" id="KW-0255">Endonuclease</keyword>
<dbReference type="InterPro" id="IPR004860">
    <property type="entry name" value="LAGLIDADG_dom"/>
</dbReference>
<dbReference type="EMBL" id="MT036698">
    <property type="protein sequence ID" value="QID45140.1"/>
    <property type="molecule type" value="Genomic_DNA"/>
</dbReference>
<dbReference type="EMBL" id="MT036701">
    <property type="protein sequence ID" value="QID45296.1"/>
    <property type="molecule type" value="Genomic_DNA"/>
</dbReference>
<dbReference type="EMBL" id="MT036718">
    <property type="protein sequence ID" value="QID46170.1"/>
    <property type="molecule type" value="Genomic_DNA"/>
</dbReference>
<dbReference type="EMBL" id="MT036714">
    <property type="protein sequence ID" value="QID45965.1"/>
    <property type="molecule type" value="Genomic_DNA"/>
</dbReference>
<dbReference type="EMBL" id="MT036746">
    <property type="protein sequence ID" value="QID47647.1"/>
    <property type="molecule type" value="Genomic_DNA"/>
</dbReference>
<dbReference type="EMBL" id="MT036753">
    <property type="protein sequence ID" value="QID48013.1"/>
    <property type="molecule type" value="Genomic_DNA"/>
</dbReference>
<dbReference type="EMBL" id="MT036721">
    <property type="protein sequence ID" value="QID46329.1"/>
    <property type="molecule type" value="Genomic_DNA"/>
</dbReference>
<dbReference type="EMBL" id="BK010547">
    <property type="protein sequence ID" value="DAC73954.1"/>
    <property type="molecule type" value="Genomic_DNA"/>
</dbReference>
<dbReference type="EMBL" id="MT036697">
    <property type="protein sequence ID" value="QID45089.1"/>
    <property type="molecule type" value="Genomic_DNA"/>
</dbReference>
<dbReference type="EMBL" id="MT036757">
    <property type="protein sequence ID" value="QID48221.1"/>
    <property type="molecule type" value="Genomic_DNA"/>
</dbReference>
<dbReference type="EMBL" id="MT036706">
    <property type="protein sequence ID" value="QID45552.1"/>
    <property type="molecule type" value="Genomic_DNA"/>
</dbReference>
<dbReference type="EMBL" id="MT036691">
    <property type="protein sequence ID" value="QID44773.1"/>
    <property type="molecule type" value="Genomic_DNA"/>
</dbReference>
<dbReference type="InterPro" id="IPR027434">
    <property type="entry name" value="Homing_endonucl"/>
</dbReference>
<dbReference type="EMBL" id="MT036734">
    <property type="protein sequence ID" value="QID47017.1"/>
    <property type="molecule type" value="Genomic_DNA"/>
</dbReference>
<dbReference type="EMBL" id="MT036681">
    <property type="protein sequence ID" value="QID44254.1"/>
    <property type="molecule type" value="Genomic_DNA"/>
</dbReference>
<feature type="domain" description="Homing endonuclease LAGLIDADG" evidence="1">
    <location>
        <begin position="21"/>
        <end position="118"/>
    </location>
</feature>
<evidence type="ECO:0000313" key="5">
    <source>
        <dbReference type="EMBL" id="DAC73630.1"/>
    </source>
</evidence>
<dbReference type="EMBL" id="MT036723">
    <property type="protein sequence ID" value="QID46432.1"/>
    <property type="molecule type" value="Genomic_DNA"/>
</dbReference>
<dbReference type="EMBL" id="MT036748">
    <property type="protein sequence ID" value="QID47750.1"/>
    <property type="molecule type" value="Genomic_DNA"/>
</dbReference>
<proteinExistence type="predicted"/>
<dbReference type="PANTHER" id="PTHR36181:SF4">
    <property type="entry name" value="LAGLIDADG ENDONUCLEASE"/>
    <property type="match status" value="1"/>
</dbReference>
<evidence type="ECO:0000259" key="1">
    <source>
        <dbReference type="Pfam" id="PF00961"/>
    </source>
</evidence>
<reference evidence="3" key="1">
    <citation type="journal article" date="2016" name="PLoS Comput. Biol.">
        <title>GRAbB: Selective Assembly of Genomic Regions, a New Niche for Genomic Research.</title>
        <authorList>
            <person name="Brankovics B."/>
            <person name="Zhang H."/>
            <person name="van Diepeningen A.D."/>
            <person name="van der Lee T.A."/>
            <person name="Waalwijk C."/>
            <person name="de Hoog G.S."/>
        </authorList>
    </citation>
    <scope>NUCLEOTIDE SEQUENCE</scope>
    <source>
        <strain evidence="4">HN-Z6</strain>
        <strain evidence="3">HN9-1</strain>
        <strain evidence="5">INRA-156</strain>
        <strain evidence="6">INRA-159</strain>
        <strain evidence="7">INRA-164</strain>
        <strain evidence="8">INRA-171</strain>
        <strain evidence="9">INRA-181</strain>
        <strain evidence="10">INRA-195</strain>
        <strain evidence="11">YL-1</strain>
    </source>
</reference>
<dbReference type="EMBL" id="MH412632">
    <property type="protein sequence ID" value="AYN73108.1"/>
    <property type="molecule type" value="Genomic_DNA"/>
</dbReference>
<dbReference type="EMBL" id="MT036705">
    <property type="protein sequence ID" value="QID45501.1"/>
    <property type="molecule type" value="Genomic_DNA"/>
</dbReference>
<keyword evidence="2" id="KW-0378">Hydrolase</keyword>
<dbReference type="EMBL" id="MT036693">
    <property type="protein sequence ID" value="QID44878.1"/>
    <property type="molecule type" value="Genomic_DNA"/>
</dbReference>
<dbReference type="EMBL" id="BK010540">
    <property type="protein sequence ID" value="DAC73575.1"/>
    <property type="molecule type" value="Genomic_DNA"/>
</dbReference>
<dbReference type="EMBL" id="BK010545">
    <property type="protein sequence ID" value="DAC73847.1"/>
    <property type="molecule type" value="Genomic_DNA"/>
</dbReference>
<dbReference type="EMBL" id="MT036752">
    <property type="protein sequence ID" value="QID47959.1"/>
    <property type="molecule type" value="Genomic_DNA"/>
</dbReference>
<reference evidence="12" key="3">
    <citation type="submission" date="2020-02" db="EMBL/GenBank/DDBJ databases">
        <title>Diversity of selfish genetic elements in mitogenomes of closely related Fusaria and its implication for diagnostic purposes.</title>
        <authorList>
            <person name="Kulik T."/>
            <person name="Brankovics B."/>
            <person name="van Diepeningen A.D."/>
            <person name="Bilska K."/>
            <person name="Zelechowski M."/>
            <person name="Myszczynski K."/>
            <person name="Molcan T."/>
            <person name="Stakheev A."/>
            <person name="Stenglein S."/>
            <person name="Beyer M."/>
            <person name="Pasquali M."/>
            <person name="Sawicki J."/>
            <person name="Baturo-Ciesniewska A."/>
        </authorList>
    </citation>
    <scope>NUCLEOTIDE SEQUENCE</scope>
</reference>
<dbReference type="EMBL" id="MT036692">
    <property type="protein sequence ID" value="QID44826.1"/>
    <property type="molecule type" value="Genomic_DNA"/>
</dbReference>
<dbReference type="EMBL" id="MT036725">
    <property type="protein sequence ID" value="QID46537.1"/>
    <property type="molecule type" value="Genomic_DNA"/>
</dbReference>
<evidence type="ECO:0000313" key="8">
    <source>
        <dbReference type="EMBL" id="DAC73794.1"/>
    </source>
</evidence>
<dbReference type="EMBL" id="BK010544">
    <property type="protein sequence ID" value="DAC73794.1"/>
    <property type="molecule type" value="Genomic_DNA"/>
</dbReference>
<dbReference type="EMBL" id="MT036684">
    <property type="protein sequence ID" value="QID44409.1"/>
    <property type="molecule type" value="Genomic_DNA"/>
</dbReference>
<dbReference type="EMBL" id="MT036708">
    <property type="protein sequence ID" value="QID45655.1"/>
    <property type="molecule type" value="Genomic_DNA"/>
</dbReference>
<dbReference type="EMBL" id="MT036716">
    <property type="protein sequence ID" value="QID46067.1"/>
    <property type="molecule type" value="Genomic_DNA"/>
</dbReference>
<dbReference type="EMBL" id="MT036682">
    <property type="protein sequence ID" value="QID44306.1"/>
    <property type="molecule type" value="Genomic_DNA"/>
</dbReference>
<dbReference type="EMBL" id="MT036703">
    <property type="protein sequence ID" value="QID45399.1"/>
    <property type="molecule type" value="Genomic_DNA"/>
</dbReference>
<sequence length="309" mass="35011">MDKYMENPSNNKSKLNPHYVTGFSDGESCFHLSIGKNSKYKIGYYVNPGFTIVLHKKDELLLRSIQSFFGGIGNLKVLPNIVQYRVFSLKDLDIILNHFDNYPLITKKHTDFLLFKEALALIKNKEHLTIEGFNKIIALKSSMNLGLPEVLKESFPDILGRKIEPFDLPSVLNPYWVAGFTDGEGCFWIKTLKAVGGAAPNKEGLRSVIGFQISQHSRDLPLMEKFISFFECGRLEQTGSAYSLVVTKLSLINEKIIPFYMAYPILGSKSEDFKDWCRAVQLKNHKAHLTPQGLKEILNIKSSINSSRK</sequence>
<dbReference type="EMBL" id="MT036742">
    <property type="protein sequence ID" value="QID47438.1"/>
    <property type="molecule type" value="Genomic_DNA"/>
</dbReference>
<dbReference type="EMBL" id="BK010541">
    <property type="protein sequence ID" value="DAC73630.1"/>
    <property type="molecule type" value="Genomic_DNA"/>
</dbReference>
<reference evidence="2" key="2">
    <citation type="journal article" date="2018" name="PeerJ">
        <title>First steps towards mitochondrial pan-genomics: detailed analysis of Fusarium graminearum mitogenomes.</title>
        <authorList>
            <person name="Brankovics B."/>
            <person name="Kulik T."/>
            <person name="Sawicki J."/>
            <person name="Bilska K."/>
            <person name="Zhang H."/>
            <person name="de Hoog G.S."/>
            <person name="van der Lee T.A."/>
            <person name="Waalwijk C."/>
            <person name="van Diepeningen A.D."/>
        </authorList>
    </citation>
    <scope>NUCLEOTIDE SEQUENCE</scope>
    <source>
        <strain evidence="4">HN-Z6</strain>
        <strain evidence="3">HN9-1</strain>
        <strain evidence="5">INRA-156</strain>
        <strain evidence="6">INRA-159</strain>
        <strain evidence="7">INRA-164</strain>
        <strain evidence="8">INRA-171</strain>
        <strain evidence="9">INRA-181</strain>
        <strain evidence="10">INRA-195</strain>
        <strain evidence="2">PH-1</strain>
        <strain evidence="11">YL-1</strain>
    </source>
</reference>
<dbReference type="PANTHER" id="PTHR36181">
    <property type="entry name" value="INTRON-ENCODED ENDONUCLEASE AI3-RELATED"/>
    <property type="match status" value="1"/>
</dbReference>
<dbReference type="EMBL" id="MT036715">
    <property type="protein sequence ID" value="QID46016.1"/>
    <property type="molecule type" value="Genomic_DNA"/>
</dbReference>
<feature type="domain" description="Homing endonuclease LAGLIDADG" evidence="1">
    <location>
        <begin position="178"/>
        <end position="279"/>
    </location>
</feature>
<evidence type="ECO:0000313" key="7">
    <source>
        <dbReference type="EMBL" id="DAC73739.1"/>
    </source>
</evidence>
<dbReference type="EMBL" id="MT036719">
    <property type="protein sequence ID" value="QID46221.1"/>
    <property type="molecule type" value="Genomic_DNA"/>
</dbReference>
<dbReference type="EMBL" id="MT036747">
    <property type="protein sequence ID" value="QID47698.1"/>
    <property type="molecule type" value="Genomic_DNA"/>
</dbReference>
<dbReference type="EMBL" id="MT036711">
    <property type="protein sequence ID" value="QID45810.1"/>
    <property type="molecule type" value="Genomic_DNA"/>
</dbReference>
<dbReference type="EMBL" id="BK010543">
    <property type="protein sequence ID" value="DAC73739.1"/>
    <property type="molecule type" value="Genomic_DNA"/>
</dbReference>
<dbReference type="EMBL" id="MT036707">
    <property type="protein sequence ID" value="QID45604.1"/>
    <property type="molecule type" value="Genomic_DNA"/>
</dbReference>
<dbReference type="EMBL" id="MT036731">
    <property type="protein sequence ID" value="QID46855.1"/>
    <property type="molecule type" value="Genomic_DNA"/>
</dbReference>
<evidence type="ECO:0000313" key="10">
    <source>
        <dbReference type="EMBL" id="DAC73900.1"/>
    </source>
</evidence>
<dbReference type="EMBL" id="MT036694">
    <property type="protein sequence ID" value="QID44931.1"/>
    <property type="molecule type" value="Genomic_DNA"/>
</dbReference>
<dbReference type="EMBL" id="MT036726">
    <property type="protein sequence ID" value="QID46591.1"/>
    <property type="molecule type" value="Genomic_DNA"/>
</dbReference>
<dbReference type="EMBL" id="MT036744">
    <property type="protein sequence ID" value="QID47542.1"/>
    <property type="molecule type" value="Genomic_DNA"/>
</dbReference>
<evidence type="ECO:0000313" key="3">
    <source>
        <dbReference type="EMBL" id="DAC73520.1"/>
    </source>
</evidence>
<dbReference type="EMBL" id="MT036740">
    <property type="protein sequence ID" value="QID47333.1"/>
    <property type="molecule type" value="Genomic_DNA"/>
</dbReference>
<dbReference type="EMBL" id="MT036741">
    <property type="protein sequence ID" value="QID47386.1"/>
    <property type="molecule type" value="Genomic_DNA"/>
</dbReference>
<dbReference type="EMBL" id="BK010546">
    <property type="protein sequence ID" value="DAC73900.1"/>
    <property type="molecule type" value="Genomic_DNA"/>
</dbReference>
<dbReference type="EMBL" id="MT036750">
    <property type="protein sequence ID" value="QID47853.1"/>
    <property type="molecule type" value="Genomic_DNA"/>
</dbReference>
<dbReference type="EMBL" id="MT036729">
    <property type="protein sequence ID" value="QID46749.1"/>
    <property type="molecule type" value="Genomic_DNA"/>
</dbReference>
<evidence type="ECO:0000313" key="12">
    <source>
        <dbReference type="EMBL" id="QID44202.1"/>
    </source>
</evidence>
<dbReference type="EMBL" id="MT036732">
    <property type="protein sequence ID" value="QID46908.1"/>
    <property type="molecule type" value="Genomic_DNA"/>
</dbReference>